<evidence type="ECO:0000313" key="2">
    <source>
        <dbReference type="Proteomes" id="UP000254879"/>
    </source>
</evidence>
<dbReference type="RefSeq" id="WP_115346001.1">
    <property type="nucleotide sequence ID" value="NZ_UGPG01000001.1"/>
</dbReference>
<accession>A0A378MDV4</accession>
<proteinExistence type="predicted"/>
<gene>
    <name evidence="1" type="ORF">NCTC10815_01867</name>
</gene>
<reference evidence="1 2" key="1">
    <citation type="submission" date="2018-06" db="EMBL/GenBank/DDBJ databases">
        <authorList>
            <consortium name="Pathogen Informatics"/>
            <person name="Doyle S."/>
        </authorList>
    </citation>
    <scope>NUCLEOTIDE SEQUENCE [LARGE SCALE GENOMIC DNA]</scope>
    <source>
        <strain evidence="2">NCTC 10815</strain>
    </source>
</reference>
<sequence length="102" mass="12382">MKKLKLMLDYNCFPIWLYDEEDDLIDNDLPEELKEDKELDARLMRLQSEYDELFMNTDTEFKYKGFKSERDKRHFLKEFAAIQDDMDAKLNGKYEVLNLITL</sequence>
<dbReference type="EMBL" id="UGPG01000001">
    <property type="protein sequence ID" value="STY44518.1"/>
    <property type="molecule type" value="Genomic_DNA"/>
</dbReference>
<dbReference type="AlphaFoldDB" id="A0A378MDV4"/>
<dbReference type="Proteomes" id="UP000254879">
    <property type="component" value="Unassembled WGS sequence"/>
</dbReference>
<organism evidence="1 2">
    <name type="scientific">Listeria grayi</name>
    <name type="common">Listeria murrayi</name>
    <dbReference type="NCBI Taxonomy" id="1641"/>
    <lineage>
        <taxon>Bacteria</taxon>
        <taxon>Bacillati</taxon>
        <taxon>Bacillota</taxon>
        <taxon>Bacilli</taxon>
        <taxon>Bacillales</taxon>
        <taxon>Listeriaceae</taxon>
        <taxon>Listeria</taxon>
    </lineage>
</organism>
<name>A0A378MDV4_LISGR</name>
<evidence type="ECO:0000313" key="1">
    <source>
        <dbReference type="EMBL" id="STY44518.1"/>
    </source>
</evidence>
<protein>
    <submittedName>
        <fullName evidence="1">Uncharacterized protein</fullName>
    </submittedName>
</protein>